<sequence length="205" mass="22568">MSKKDLSFSFLAAVLVTVLSYPTVLNVAENLTQARQVLISVALGALTIIGLFTLHFLERWVRVLWQLGKFIVVGGLNTFVDFGVLNLLIIFTDITSGSKFSFIKGVAFTIAVVNSYFWNKHWTFEFKERKQGEILEFLAVSVVGLGLNVGVASLLVNQIGPLWNLSPILWANVSAFAATLSALASNFVGYKFIVFRSGRKKGQAT</sequence>
<evidence type="ECO:0000256" key="4">
    <source>
        <dbReference type="ARBA" id="ARBA00022989"/>
    </source>
</evidence>
<dbReference type="InterPro" id="IPR051401">
    <property type="entry name" value="GtrA_CellWall_Glycosyl"/>
</dbReference>
<organism evidence="8">
    <name type="scientific">uncultured Parcubacteria bacterium Rifle_16ft_4_minimus_37647</name>
    <dbReference type="NCBI Taxonomy" id="1665140"/>
    <lineage>
        <taxon>Bacteria</taxon>
        <taxon>Candidatus Parcubacteria</taxon>
        <taxon>environmental samples</taxon>
    </lineage>
</organism>
<reference evidence="8" key="1">
    <citation type="journal article" date="2015" name="ISME J.">
        <title>Aquifer environment selects for microbial species cohorts in sediment and groundwater.</title>
        <authorList>
            <person name="Hug L.A."/>
            <person name="Thomas B.C."/>
            <person name="Brown C.T."/>
            <person name="Frischkorn K.R."/>
            <person name="Williams K.H."/>
            <person name="Tringe S.G."/>
            <person name="Banfield J.F."/>
        </authorList>
    </citation>
    <scope>NUCLEOTIDE SEQUENCE</scope>
</reference>
<feature type="transmembrane region" description="Helical" evidence="6">
    <location>
        <begin position="168"/>
        <end position="193"/>
    </location>
</feature>
<dbReference type="EMBL" id="KT007000">
    <property type="protein sequence ID" value="AKQ02503.1"/>
    <property type="molecule type" value="Genomic_DNA"/>
</dbReference>
<dbReference type="PANTHER" id="PTHR38459">
    <property type="entry name" value="PROPHAGE BACTOPRENOL-LINKED GLUCOSE TRANSLOCASE HOMOLOG"/>
    <property type="match status" value="1"/>
</dbReference>
<feature type="domain" description="GtrA/DPMS transmembrane" evidence="7">
    <location>
        <begin position="69"/>
        <end position="195"/>
    </location>
</feature>
<evidence type="ECO:0000256" key="3">
    <source>
        <dbReference type="ARBA" id="ARBA00022692"/>
    </source>
</evidence>
<keyword evidence="3 6" id="KW-0812">Transmembrane</keyword>
<dbReference type="AlphaFoldDB" id="A0A0H4T4A5"/>
<evidence type="ECO:0000256" key="1">
    <source>
        <dbReference type="ARBA" id="ARBA00004141"/>
    </source>
</evidence>
<dbReference type="Pfam" id="PF04138">
    <property type="entry name" value="GtrA_DPMS_TM"/>
    <property type="match status" value="1"/>
</dbReference>
<dbReference type="GO" id="GO:0005886">
    <property type="term" value="C:plasma membrane"/>
    <property type="evidence" value="ECO:0007669"/>
    <property type="project" value="TreeGrafter"/>
</dbReference>
<dbReference type="GO" id="GO:0016740">
    <property type="term" value="F:transferase activity"/>
    <property type="evidence" value="ECO:0007669"/>
    <property type="project" value="UniProtKB-KW"/>
</dbReference>
<evidence type="ECO:0000256" key="5">
    <source>
        <dbReference type="ARBA" id="ARBA00023136"/>
    </source>
</evidence>
<keyword evidence="8" id="KW-0808">Transferase</keyword>
<protein>
    <submittedName>
        <fullName evidence="8">Family 2 glycosyl transferase</fullName>
    </submittedName>
</protein>
<evidence type="ECO:0000259" key="7">
    <source>
        <dbReference type="Pfam" id="PF04138"/>
    </source>
</evidence>
<feature type="transmembrane region" description="Helical" evidence="6">
    <location>
        <begin position="97"/>
        <end position="117"/>
    </location>
</feature>
<dbReference type="PANTHER" id="PTHR38459:SF1">
    <property type="entry name" value="PROPHAGE BACTOPRENOL-LINKED GLUCOSE TRANSLOCASE HOMOLOG"/>
    <property type="match status" value="1"/>
</dbReference>
<evidence type="ECO:0000256" key="6">
    <source>
        <dbReference type="SAM" id="Phobius"/>
    </source>
</evidence>
<comment type="subcellular location">
    <subcellularLocation>
        <location evidence="1">Membrane</location>
        <topology evidence="1">Multi-pass membrane protein</topology>
    </subcellularLocation>
</comment>
<keyword evidence="5 6" id="KW-0472">Membrane</keyword>
<dbReference type="InterPro" id="IPR007267">
    <property type="entry name" value="GtrA_DPMS_TM"/>
</dbReference>
<name>A0A0H4T4A5_9BACT</name>
<proteinExistence type="inferred from homology"/>
<accession>A0A0H4T4A5</accession>
<keyword evidence="4 6" id="KW-1133">Transmembrane helix</keyword>
<feature type="transmembrane region" description="Helical" evidence="6">
    <location>
        <begin position="137"/>
        <end position="156"/>
    </location>
</feature>
<feature type="transmembrane region" description="Helical" evidence="6">
    <location>
        <begin position="69"/>
        <end position="91"/>
    </location>
</feature>
<evidence type="ECO:0000256" key="2">
    <source>
        <dbReference type="ARBA" id="ARBA00009399"/>
    </source>
</evidence>
<evidence type="ECO:0000313" key="8">
    <source>
        <dbReference type="EMBL" id="AKQ02503.1"/>
    </source>
</evidence>
<feature type="transmembrane region" description="Helical" evidence="6">
    <location>
        <begin position="36"/>
        <end position="57"/>
    </location>
</feature>
<comment type="similarity">
    <text evidence="2">Belongs to the GtrA family.</text>
</comment>
<dbReference type="GO" id="GO:0000271">
    <property type="term" value="P:polysaccharide biosynthetic process"/>
    <property type="evidence" value="ECO:0007669"/>
    <property type="project" value="InterPro"/>
</dbReference>